<proteinExistence type="predicted"/>
<evidence type="ECO:0000313" key="3">
    <source>
        <dbReference type="Proteomes" id="UP001595925"/>
    </source>
</evidence>
<reference evidence="2 3" key="1">
    <citation type="journal article" date="2019" name="Int. J. Syst. Evol. Microbiol.">
        <title>The Global Catalogue of Microorganisms (GCM) 10K type strain sequencing project: providing services to taxonomists for standard genome sequencing and annotation.</title>
        <authorList>
            <consortium name="The Broad Institute Genomics Platform"/>
            <consortium name="The Broad Institute Genome Sequencing Center for Infectious Disease"/>
            <person name="Wu L."/>
            <person name="Ma J."/>
        </authorList>
    </citation>
    <scope>NUCLEOTIDE SEQUENCE [LARGE SCALE GENOMIC DNA]</scope>
    <source>
        <strain evidence="2 3">CGMCC 1.15824</strain>
    </source>
</reference>
<dbReference type="Pfam" id="PF06695">
    <property type="entry name" value="Sm_multidrug_ex"/>
    <property type="match status" value="1"/>
</dbReference>
<name>A0ABD5QGP2_9EURY</name>
<evidence type="ECO:0000256" key="1">
    <source>
        <dbReference type="SAM" id="Phobius"/>
    </source>
</evidence>
<feature type="transmembrane region" description="Helical" evidence="1">
    <location>
        <begin position="124"/>
        <end position="145"/>
    </location>
</feature>
<dbReference type="EMBL" id="JBHSJG010000036">
    <property type="protein sequence ID" value="MFC4988840.1"/>
    <property type="molecule type" value="Genomic_DNA"/>
</dbReference>
<keyword evidence="1" id="KW-0812">Transmembrane</keyword>
<comment type="caution">
    <text evidence="2">The sequence shown here is derived from an EMBL/GenBank/DDBJ whole genome shotgun (WGS) entry which is preliminary data.</text>
</comment>
<protein>
    <submittedName>
        <fullName evidence="2">Small multi-drug export protein</fullName>
    </submittedName>
</protein>
<feature type="transmembrane region" description="Helical" evidence="1">
    <location>
        <begin position="42"/>
        <end position="63"/>
    </location>
</feature>
<gene>
    <name evidence="2" type="ORF">ACFPFO_13910</name>
</gene>
<keyword evidence="1" id="KW-1133">Transmembrane helix</keyword>
<keyword evidence="1" id="KW-0472">Membrane</keyword>
<dbReference type="AlphaFoldDB" id="A0ABD5QGP2"/>
<dbReference type="Proteomes" id="UP001595925">
    <property type="component" value="Unassembled WGS sequence"/>
</dbReference>
<feature type="transmembrane region" description="Helical" evidence="1">
    <location>
        <begin position="70"/>
        <end position="91"/>
    </location>
</feature>
<dbReference type="InterPro" id="IPR009577">
    <property type="entry name" value="Sm_multidrug_ex"/>
</dbReference>
<keyword evidence="3" id="KW-1185">Reference proteome</keyword>
<evidence type="ECO:0000313" key="2">
    <source>
        <dbReference type="EMBL" id="MFC4988840.1"/>
    </source>
</evidence>
<sequence>MDASTLVYSLLPVANTLAGDALLQGGQVREWIAGASGPWRYLLVFVLAAIPWLEILLVIPAGIAIGLDPLLVAGVAFAGNALPIYGIVLAYERLAARFGWGEGEGSKRRERARRVWNSYGLPGLAFAAPVLTGVHLAAVIALGLGARGRSTLGWMTASIAVWTVAITAATVAGVAILGL</sequence>
<organism evidence="2 3">
    <name type="scientific">Saliphagus infecundisoli</name>
    <dbReference type="NCBI Taxonomy" id="1849069"/>
    <lineage>
        <taxon>Archaea</taxon>
        <taxon>Methanobacteriati</taxon>
        <taxon>Methanobacteriota</taxon>
        <taxon>Stenosarchaea group</taxon>
        <taxon>Halobacteria</taxon>
        <taxon>Halobacteriales</taxon>
        <taxon>Natrialbaceae</taxon>
        <taxon>Saliphagus</taxon>
    </lineage>
</organism>
<accession>A0ABD5QGP2</accession>
<dbReference type="RefSeq" id="WP_224827540.1">
    <property type="nucleotide sequence ID" value="NZ_JAIVEF010000001.1"/>
</dbReference>
<feature type="transmembrane region" description="Helical" evidence="1">
    <location>
        <begin position="152"/>
        <end position="177"/>
    </location>
</feature>